<dbReference type="GO" id="GO:0071375">
    <property type="term" value="P:cellular response to peptide hormone stimulus"/>
    <property type="evidence" value="ECO:0007669"/>
    <property type="project" value="TreeGrafter"/>
</dbReference>
<evidence type="ECO:0000256" key="19">
    <source>
        <dbReference type="ARBA" id="ARBA00023250"/>
    </source>
</evidence>
<evidence type="ECO:0000256" key="18">
    <source>
        <dbReference type="ARBA" id="ARBA00023221"/>
    </source>
</evidence>
<dbReference type="PRINTS" id="PR00463">
    <property type="entry name" value="EP450I"/>
</dbReference>
<keyword evidence="13 21" id="KW-0503">Monooxygenase</keyword>
<keyword evidence="12 20" id="KW-0408">Iron</keyword>
<dbReference type="PROSITE" id="PS00086">
    <property type="entry name" value="CYTOCHROME_P450"/>
    <property type="match status" value="1"/>
</dbReference>
<keyword evidence="7 20" id="KW-0349">Heme</keyword>
<evidence type="ECO:0000256" key="8">
    <source>
        <dbReference type="ARBA" id="ARBA00022723"/>
    </source>
</evidence>
<dbReference type="InterPro" id="IPR017972">
    <property type="entry name" value="Cyt_P450_CS"/>
</dbReference>
<comment type="pathway">
    <text evidence="2 22">Lipid metabolism; C21-steroid hormone metabolism.</text>
</comment>
<name>Q38HS0_POTMO</name>
<keyword evidence="16 22" id="KW-0472">Membrane</keyword>
<evidence type="ECO:0000256" key="5">
    <source>
        <dbReference type="ARBA" id="ARBA00019844"/>
    </source>
</evidence>
<keyword evidence="10 22" id="KW-0809">Transit peptide</keyword>
<comment type="subcellular location">
    <subcellularLocation>
        <location evidence="22">Mitochondrion inner membrane</location>
        <topology evidence="22">Peripheral membrane protein</topology>
    </subcellularLocation>
    <text evidence="22">Localizes to the matrix side of the mitochondrion inner membrane.</text>
</comment>
<evidence type="ECO:0000256" key="23">
    <source>
        <dbReference type="SAM" id="Phobius"/>
    </source>
</evidence>
<comment type="cofactor">
    <cofactor evidence="1 20 22">
        <name>heme</name>
        <dbReference type="ChEBI" id="CHEBI:30413"/>
    </cofactor>
</comment>
<evidence type="ECO:0000256" key="10">
    <source>
        <dbReference type="ARBA" id="ARBA00022946"/>
    </source>
</evidence>
<evidence type="ECO:0000256" key="17">
    <source>
        <dbReference type="ARBA" id="ARBA00023166"/>
    </source>
</evidence>
<evidence type="ECO:0000256" key="2">
    <source>
        <dbReference type="ARBA" id="ARBA00005108"/>
    </source>
</evidence>
<keyword evidence="23" id="KW-1133">Transmembrane helix</keyword>
<evidence type="ECO:0000256" key="22">
    <source>
        <dbReference type="RuleBase" id="RU364077"/>
    </source>
</evidence>
<evidence type="ECO:0000256" key="11">
    <source>
        <dbReference type="ARBA" id="ARBA00023002"/>
    </source>
</evidence>
<keyword evidence="9" id="KW-0999">Mitochondrion inner membrane</keyword>
<evidence type="ECO:0000256" key="20">
    <source>
        <dbReference type="PIRSR" id="PIRSR602401-1"/>
    </source>
</evidence>
<dbReference type="GO" id="GO:0006700">
    <property type="term" value="P:C21-steroid hormone biosynthetic process"/>
    <property type="evidence" value="ECO:0007669"/>
    <property type="project" value="TreeGrafter"/>
</dbReference>
<evidence type="ECO:0000256" key="9">
    <source>
        <dbReference type="ARBA" id="ARBA00022792"/>
    </source>
</evidence>
<dbReference type="PRINTS" id="PR00385">
    <property type="entry name" value="P450"/>
</dbReference>
<keyword evidence="18 22" id="KW-0753">Steroid metabolism</keyword>
<feature type="binding site" description="axial binding residue" evidence="20">
    <location>
        <position position="461"/>
    </location>
    <ligand>
        <name>heme</name>
        <dbReference type="ChEBI" id="CHEBI:30413"/>
    </ligand>
    <ligandPart>
        <name>Fe</name>
        <dbReference type="ChEBI" id="CHEBI:18248"/>
    </ligandPart>
</feature>
<keyword evidence="11 21" id="KW-0560">Oxidoreductase</keyword>
<dbReference type="EC" id="1.14.15.6" evidence="4 22"/>
<dbReference type="GO" id="GO:0006704">
    <property type="term" value="P:glucocorticoid biosynthetic process"/>
    <property type="evidence" value="ECO:0007669"/>
    <property type="project" value="TreeGrafter"/>
</dbReference>
<dbReference type="PANTHER" id="PTHR24279:SF3">
    <property type="entry name" value="CHOLESTEROL SIDE-CHAIN CLEAVAGE ENZYME, MITOCHONDRIAL"/>
    <property type="match status" value="1"/>
</dbReference>
<dbReference type="UniPathway" id="UPA00229"/>
<dbReference type="PANTHER" id="PTHR24279">
    <property type="entry name" value="CYTOCHROME P450"/>
    <property type="match status" value="1"/>
</dbReference>
<dbReference type="GO" id="GO:0008386">
    <property type="term" value="F:cholesterol monooxygenase (side-chain-cleaving) activity"/>
    <property type="evidence" value="ECO:0007669"/>
    <property type="project" value="UniProtKB-EC"/>
</dbReference>
<evidence type="ECO:0000256" key="13">
    <source>
        <dbReference type="ARBA" id="ARBA00023033"/>
    </source>
</evidence>
<evidence type="ECO:0000256" key="4">
    <source>
        <dbReference type="ARBA" id="ARBA00012764"/>
    </source>
</evidence>
<evidence type="ECO:0000256" key="3">
    <source>
        <dbReference type="ARBA" id="ARBA00010617"/>
    </source>
</evidence>
<comment type="catalytic activity">
    <reaction evidence="22">
        <text>6 reduced [adrenodoxin] + cholesterol + 3 O2 + 6 H(+) = 4-methylpentanal + pregnenolone + 6 oxidized [adrenodoxin] + 4 H2O</text>
        <dbReference type="Rhea" id="RHEA:35739"/>
        <dbReference type="Rhea" id="RHEA-COMP:9998"/>
        <dbReference type="Rhea" id="RHEA-COMP:9999"/>
        <dbReference type="ChEBI" id="CHEBI:15377"/>
        <dbReference type="ChEBI" id="CHEBI:15378"/>
        <dbReference type="ChEBI" id="CHEBI:15379"/>
        <dbReference type="ChEBI" id="CHEBI:16113"/>
        <dbReference type="ChEBI" id="CHEBI:16581"/>
        <dbReference type="ChEBI" id="CHEBI:17998"/>
        <dbReference type="ChEBI" id="CHEBI:33737"/>
        <dbReference type="ChEBI" id="CHEBI:33738"/>
        <dbReference type="EC" id="1.14.15.6"/>
    </reaction>
</comment>
<feature type="transmembrane region" description="Helical" evidence="23">
    <location>
        <begin position="510"/>
        <end position="535"/>
    </location>
</feature>
<organism evidence="24">
    <name type="scientific">Potamotrygon motoro</name>
    <name type="common">Ocellate river stingray</name>
    <name type="synonym">Taeniura motoro</name>
    <dbReference type="NCBI Taxonomy" id="86373"/>
    <lineage>
        <taxon>Eukaryota</taxon>
        <taxon>Metazoa</taxon>
        <taxon>Chordata</taxon>
        <taxon>Craniata</taxon>
        <taxon>Vertebrata</taxon>
        <taxon>Chondrichthyes</taxon>
        <taxon>Elasmobranchii</taxon>
        <taxon>Batoidea</taxon>
        <taxon>Myliobatiformes</taxon>
        <taxon>Potamotrygonidae</taxon>
        <taxon>Potamotrygon</taxon>
    </lineage>
</organism>
<proteinExistence type="evidence at transcript level"/>
<evidence type="ECO:0000256" key="12">
    <source>
        <dbReference type="ARBA" id="ARBA00023004"/>
    </source>
</evidence>
<keyword evidence="8 20" id="KW-0479">Metal-binding</keyword>
<dbReference type="GO" id="GO:0020037">
    <property type="term" value="F:heme binding"/>
    <property type="evidence" value="ECO:0007669"/>
    <property type="project" value="InterPro"/>
</dbReference>
<dbReference type="GO" id="GO:0005506">
    <property type="term" value="F:iron ion binding"/>
    <property type="evidence" value="ECO:0007669"/>
    <property type="project" value="InterPro"/>
</dbReference>
<reference evidence="24" key="1">
    <citation type="journal article" date="2006" name="Comp. Biochem. Physiol. B, Biochem. Mol. Biol.">
        <title>Characterization of cDNAs encoding cholesterol side chain cleavage and 3beta-hydroxysteroid dehydrogenase in the freshwater stingray Potamotrygon motoro.</title>
        <authorList>
            <person name="Scott Nunez B."/>
            <person name="Evans A.N."/>
            <person name="Simpson M.A."/>
            <person name="Wong W.P."/>
            <person name="Ip Y.K."/>
        </authorList>
    </citation>
    <scope>NUCLEOTIDE SEQUENCE</scope>
    <source>
        <tissue evidence="24">Interrenal gland</tissue>
    </source>
</reference>
<accession>Q38HS0</accession>
<dbReference type="SUPFAM" id="SSF48264">
    <property type="entry name" value="Cytochrome P450"/>
    <property type="match status" value="1"/>
</dbReference>
<keyword evidence="23" id="KW-0812">Transmembrane</keyword>
<evidence type="ECO:0000256" key="21">
    <source>
        <dbReference type="RuleBase" id="RU000461"/>
    </source>
</evidence>
<sequence length="542" mass="63066">MIGAGFRLSLSASISGQRGSFASMEHDFTLFPHRNHSVKGESRIPSEQTLKSYVDIPGNWRRNWLNVYFYWRKNGFMNFHNLITDNFKTYGPIYREKIGNNDSVYIINPEDIATLFRAEGPFPERLEVKPWIIYRDLRKEPNGLQLKKGEDWKRSRVILNNLFFSQNSVQEFLPLINEVALDFVSLVHNEIEKSGSGYWKVNLIGDLFKFTLESICYLLYGERLGLLERKYDEASQKYIDSIALMFKTTATLLYVPPGLVNIINSKLWQQHIDSWDVIFKHTTTLMQKEYRKFQQGLKNLGIVSKLFQQETFSLEDNRADIIDLMAGAIDTTSTVLQWSMYELGKNPHIQKKLRSEIMDAYQKAEGDPVKMLKLVPFLKCVLKETLRLHPVAITIQRYINEDIVLHNYHVPAGTLVHVGVYAMGKDSKYFRNPEQFVPERWLEREETHFKHLGFGYGPRQCIGRRIAENEFFLFMIQLLRNFEIEIDQMSKVQSVFNLIVIPDLLSSSSVVYVLFEFIATAVVLLFLIKLGYLIILMKGLHP</sequence>
<dbReference type="GO" id="GO:0005743">
    <property type="term" value="C:mitochondrial inner membrane"/>
    <property type="evidence" value="ECO:0007669"/>
    <property type="project" value="UniProtKB-SubCell"/>
</dbReference>
<comment type="function">
    <text evidence="22">A cytochrome P450 monooxygenase that catalyzes the side-chain hydroxylation and cleavage of cholesterol to pregnenolone, the precursor of most steroid hormones. Catalyzes three sequential oxidation reactions of cholesterol, namely the hydroxylation at C22 followed with the hydroxylation at C20 to yield 20R,22R-hydroxycholesterol that is further cleaved between C20 and C22 to yield the C21-steroid pregnenolone and 4-methylpentanal. Mechanistically, uses molecular oxygen inserting one oxygen atom into a substrate and reducing the second into a water molecule. Two electrons are provided by NADPH via a two-protein mitochondrial transfer system comprising flavoprotein FDXR (adrenodoxin/ferredoxin reductase) and nonheme iron-sulfur protein FDX1 or FDX2 (adrenodoxin/ferredoxin).</text>
</comment>
<gene>
    <name evidence="24" type="primary">cyp11A</name>
</gene>
<keyword evidence="15 22" id="KW-0496">Mitochondrion</keyword>
<dbReference type="AlphaFoldDB" id="Q38HS0"/>
<keyword evidence="17 22" id="KW-1207">Sterol metabolism</keyword>
<dbReference type="Gene3D" id="1.10.630.10">
    <property type="entry name" value="Cytochrome P450"/>
    <property type="match status" value="1"/>
</dbReference>
<dbReference type="EMBL" id="DQ228698">
    <property type="protein sequence ID" value="ABB16316.1"/>
    <property type="molecule type" value="mRNA"/>
</dbReference>
<dbReference type="GO" id="GO:0008203">
    <property type="term" value="P:cholesterol metabolic process"/>
    <property type="evidence" value="ECO:0007669"/>
    <property type="project" value="UniProtKB-KW"/>
</dbReference>
<protein>
    <recommendedName>
        <fullName evidence="5 22">Cholesterol side-chain cleavage enzyme, mitochondrial</fullName>
        <ecNumber evidence="4 22">1.14.15.6</ecNumber>
    </recommendedName>
    <alternativeName>
        <fullName evidence="22">Cholesterol desmolase</fullName>
    </alternativeName>
</protein>
<evidence type="ECO:0000256" key="6">
    <source>
        <dbReference type="ARBA" id="ARBA00022548"/>
    </source>
</evidence>
<dbReference type="InterPro" id="IPR050479">
    <property type="entry name" value="CYP11_CYP27_families"/>
</dbReference>
<dbReference type="GO" id="GO:0034650">
    <property type="term" value="P:cortisol metabolic process"/>
    <property type="evidence" value="ECO:0007669"/>
    <property type="project" value="TreeGrafter"/>
</dbReference>
<dbReference type="InterPro" id="IPR001128">
    <property type="entry name" value="Cyt_P450"/>
</dbReference>
<dbReference type="InterPro" id="IPR036396">
    <property type="entry name" value="Cyt_P450_sf"/>
</dbReference>
<comment type="similarity">
    <text evidence="3 21">Belongs to the cytochrome P450 family.</text>
</comment>
<keyword evidence="19 22" id="KW-0755">Steroidogenesis</keyword>
<evidence type="ECO:0000256" key="1">
    <source>
        <dbReference type="ARBA" id="ARBA00001971"/>
    </source>
</evidence>
<dbReference type="Pfam" id="PF00067">
    <property type="entry name" value="p450"/>
    <property type="match status" value="1"/>
</dbReference>
<keyword evidence="6 22" id="KW-0153">Cholesterol metabolism</keyword>
<evidence type="ECO:0000256" key="14">
    <source>
        <dbReference type="ARBA" id="ARBA00023098"/>
    </source>
</evidence>
<evidence type="ECO:0000256" key="16">
    <source>
        <dbReference type="ARBA" id="ARBA00023136"/>
    </source>
</evidence>
<evidence type="ECO:0000256" key="15">
    <source>
        <dbReference type="ARBA" id="ARBA00023128"/>
    </source>
</evidence>
<dbReference type="InterPro" id="IPR002401">
    <property type="entry name" value="Cyt_P450_E_grp-I"/>
</dbReference>
<evidence type="ECO:0000313" key="24">
    <source>
        <dbReference type="EMBL" id="ABB16316.1"/>
    </source>
</evidence>
<keyword evidence="14 22" id="KW-0443">Lipid metabolism</keyword>
<evidence type="ECO:0000256" key="7">
    <source>
        <dbReference type="ARBA" id="ARBA00022617"/>
    </source>
</evidence>